<keyword evidence="1" id="KW-0812">Transmembrane</keyword>
<dbReference type="AlphaFoldDB" id="A0A5C8I0T6"/>
<dbReference type="OrthoDB" id="5071621at2"/>
<sequence>MDVGWGMLCAIAGAVLYTASFLVASRANRGIRMPWWTNPPRNTAWSLAGRSLGAGLTVWGVIWTSTLFGPIGSAVLVALVMFVPMFVIIGLHNRRVGAQDQDFASSART</sequence>
<feature type="transmembrane region" description="Helical" evidence="1">
    <location>
        <begin position="44"/>
        <end position="62"/>
    </location>
</feature>
<gene>
    <name evidence="2" type="ORF">FVP77_02705</name>
</gene>
<dbReference type="RefSeq" id="WP_147893135.1">
    <property type="nucleotide sequence ID" value="NZ_BAAANR010000001.1"/>
</dbReference>
<feature type="transmembrane region" description="Helical" evidence="1">
    <location>
        <begin position="6"/>
        <end position="24"/>
    </location>
</feature>
<evidence type="ECO:0000256" key="1">
    <source>
        <dbReference type="SAM" id="Phobius"/>
    </source>
</evidence>
<comment type="caution">
    <text evidence="2">The sequence shown here is derived from an EMBL/GenBank/DDBJ whole genome shotgun (WGS) entry which is preliminary data.</text>
</comment>
<evidence type="ECO:0000313" key="2">
    <source>
        <dbReference type="EMBL" id="TXK12406.1"/>
    </source>
</evidence>
<feature type="transmembrane region" description="Helical" evidence="1">
    <location>
        <begin position="68"/>
        <end position="91"/>
    </location>
</feature>
<keyword evidence="1" id="KW-1133">Transmembrane helix</keyword>
<name>A0A5C8I0T6_9MICO</name>
<accession>A0A5C8I0T6</accession>
<dbReference type="Proteomes" id="UP000321034">
    <property type="component" value="Unassembled WGS sequence"/>
</dbReference>
<reference evidence="2 3" key="1">
    <citation type="submission" date="2019-08" db="EMBL/GenBank/DDBJ databases">
        <authorList>
            <person name="Dong K."/>
        </authorList>
    </citation>
    <scope>NUCLEOTIDE SEQUENCE [LARGE SCALE GENOMIC DNA]</scope>
    <source>
        <strain evidence="2 3">JCM14558</strain>
    </source>
</reference>
<proteinExistence type="predicted"/>
<keyword evidence="1" id="KW-0472">Membrane</keyword>
<evidence type="ECO:0000313" key="3">
    <source>
        <dbReference type="Proteomes" id="UP000321034"/>
    </source>
</evidence>
<dbReference type="EMBL" id="VRSV01000001">
    <property type="protein sequence ID" value="TXK12406.1"/>
    <property type="molecule type" value="Genomic_DNA"/>
</dbReference>
<organism evidence="2 3">
    <name type="scientific">Microbacterium hatanonis</name>
    <dbReference type="NCBI Taxonomy" id="404366"/>
    <lineage>
        <taxon>Bacteria</taxon>
        <taxon>Bacillati</taxon>
        <taxon>Actinomycetota</taxon>
        <taxon>Actinomycetes</taxon>
        <taxon>Micrococcales</taxon>
        <taxon>Microbacteriaceae</taxon>
        <taxon>Microbacterium</taxon>
    </lineage>
</organism>
<keyword evidence="3" id="KW-1185">Reference proteome</keyword>
<protein>
    <submittedName>
        <fullName evidence="2">Uncharacterized protein</fullName>
    </submittedName>
</protein>